<dbReference type="Proteomes" id="UP000198972">
    <property type="component" value="Unassembled WGS sequence"/>
</dbReference>
<keyword evidence="2" id="KW-1185">Reference proteome</keyword>
<protein>
    <submittedName>
        <fullName evidence="1">Uncharacterized protein</fullName>
    </submittedName>
</protein>
<name>A0A1G7HAY1_9BACL</name>
<dbReference type="EMBL" id="FNBG01000004">
    <property type="protein sequence ID" value="SDE97473.1"/>
    <property type="molecule type" value="Genomic_DNA"/>
</dbReference>
<proteinExistence type="predicted"/>
<accession>A0A1G7HAY1</accession>
<sequence length="34" mass="4003">MELETNFNRDHLLKLVPNLLMSIPMHALSHTDRD</sequence>
<evidence type="ECO:0000313" key="1">
    <source>
        <dbReference type="EMBL" id="SDE97473.1"/>
    </source>
</evidence>
<reference evidence="1 2" key="1">
    <citation type="submission" date="2016-10" db="EMBL/GenBank/DDBJ databases">
        <authorList>
            <person name="de Groot N.N."/>
        </authorList>
    </citation>
    <scope>NUCLEOTIDE SEQUENCE [LARGE SCALE GENOMIC DNA]</scope>
    <source>
        <strain evidence="1 2">DSM 28129</strain>
    </source>
</reference>
<dbReference type="AlphaFoldDB" id="A0A1G7HAY1"/>
<evidence type="ECO:0000313" key="2">
    <source>
        <dbReference type="Proteomes" id="UP000198972"/>
    </source>
</evidence>
<gene>
    <name evidence="1" type="ORF">SAMN04488542_10481</name>
</gene>
<organism evidence="1 2">
    <name type="scientific">Fontibacillus panacisegetis</name>
    <dbReference type="NCBI Taxonomy" id="670482"/>
    <lineage>
        <taxon>Bacteria</taxon>
        <taxon>Bacillati</taxon>
        <taxon>Bacillota</taxon>
        <taxon>Bacilli</taxon>
        <taxon>Bacillales</taxon>
        <taxon>Paenibacillaceae</taxon>
        <taxon>Fontibacillus</taxon>
    </lineage>
</organism>